<proteinExistence type="predicted"/>
<reference evidence="1" key="1">
    <citation type="submission" date="2021-01" db="EMBL/GenBank/DDBJ databases">
        <title>Whole genome shotgun sequence of Planotetraspora silvatica NBRC 100141.</title>
        <authorList>
            <person name="Komaki H."/>
            <person name="Tamura T."/>
        </authorList>
    </citation>
    <scope>NUCLEOTIDE SEQUENCE</scope>
    <source>
        <strain evidence="1">NBRC 100141</strain>
    </source>
</reference>
<dbReference type="Proteomes" id="UP000644610">
    <property type="component" value="Unassembled WGS sequence"/>
</dbReference>
<evidence type="ECO:0000313" key="2">
    <source>
        <dbReference type="Proteomes" id="UP000644610"/>
    </source>
</evidence>
<gene>
    <name evidence="1" type="ORF">Psi02_76160</name>
</gene>
<dbReference type="EMBL" id="BOOQ01000062">
    <property type="protein sequence ID" value="GII51192.1"/>
    <property type="molecule type" value="Genomic_DNA"/>
</dbReference>
<comment type="caution">
    <text evidence="1">The sequence shown here is derived from an EMBL/GenBank/DDBJ whole genome shotgun (WGS) entry which is preliminary data.</text>
</comment>
<dbReference type="AlphaFoldDB" id="A0A8J3UWM0"/>
<protein>
    <submittedName>
        <fullName evidence="1">Uncharacterized protein</fullName>
    </submittedName>
</protein>
<dbReference type="RefSeq" id="WP_203980702.1">
    <property type="nucleotide sequence ID" value="NZ_BAAAKY010000004.1"/>
</dbReference>
<accession>A0A8J3UWM0</accession>
<name>A0A8J3UWM0_9ACTN</name>
<keyword evidence="2" id="KW-1185">Reference proteome</keyword>
<evidence type="ECO:0000313" key="1">
    <source>
        <dbReference type="EMBL" id="GII51192.1"/>
    </source>
</evidence>
<sequence>MVTTESLTARAARMELADVLAAEVDSARRQPPLETPLLSWWEGDAIVQLLKALAALLGDEPMAELSTEMAEKLRARLGPFPPWE</sequence>
<organism evidence="1 2">
    <name type="scientific">Planotetraspora silvatica</name>
    <dbReference type="NCBI Taxonomy" id="234614"/>
    <lineage>
        <taxon>Bacteria</taxon>
        <taxon>Bacillati</taxon>
        <taxon>Actinomycetota</taxon>
        <taxon>Actinomycetes</taxon>
        <taxon>Streptosporangiales</taxon>
        <taxon>Streptosporangiaceae</taxon>
        <taxon>Planotetraspora</taxon>
    </lineage>
</organism>